<reference evidence="2" key="1">
    <citation type="submission" date="2016-10" db="EMBL/GenBank/DDBJ databases">
        <authorList>
            <person name="Varghese N."/>
            <person name="Submissions S."/>
        </authorList>
    </citation>
    <scope>NUCLEOTIDE SEQUENCE [LARGE SCALE GENOMIC DNA]</scope>
    <source>
        <strain evidence="2">CGMCC 1.11012</strain>
    </source>
</reference>
<evidence type="ECO:0000313" key="2">
    <source>
        <dbReference type="Proteomes" id="UP000199050"/>
    </source>
</evidence>
<dbReference type="OrthoDB" id="2502371at2"/>
<proteinExistence type="predicted"/>
<sequence length="433" mass="48827">MDEHLIDYITRTILKNSEQLDPAGLNAAASGIADIAIVKRTARTLRKTGILSMQLDAHLQQADGAPDPALMKWTPGKKAVLDNEAQAFAWLHEGWIIRELRLGQDGKTVEGVRYRMGYRLYLYHQQHAEGERQEERRQLEQFQLNAQALPERLGAKADKSSNELLMQRISQSGYWTLEQLEQSAWFPPGWSVAKKISFLHLGLAVILIAGQKEMFDWKEIGAGYYGMIGGSKAFDNHKDEFISLLEEWSEVPALGLGLVSLGKITPLYFAGNLKGEWSGYRAGPVHALTDLSIAEDHYSTDATTLWLVENRAVLTRITAERHFLQDTGSLIACVDGHLRSSHKKFIQQVLGSSRVEQVLLWSDYDEDGLLIAGELANTVAPFPLTVKWICHDHSVISSWPEYQSYMEGLLRTTRLEQERIMGGAAEWKKWIKL</sequence>
<dbReference type="RefSeq" id="WP_090716690.1">
    <property type="nucleotide sequence ID" value="NZ_CBCSKY010000015.1"/>
</dbReference>
<dbReference type="STRING" id="1174501.SAMN05216192_1275"/>
<evidence type="ECO:0000313" key="1">
    <source>
        <dbReference type="EMBL" id="SDJ92154.1"/>
    </source>
</evidence>
<evidence type="ECO:0008006" key="3">
    <source>
        <dbReference type="Google" id="ProtNLM"/>
    </source>
</evidence>
<keyword evidence="2" id="KW-1185">Reference proteome</keyword>
<dbReference type="Proteomes" id="UP000199050">
    <property type="component" value="Unassembled WGS sequence"/>
</dbReference>
<accession>A0A1G8XPQ7</accession>
<protein>
    <recommendedName>
        <fullName evidence="3">DUF2399 domain-containing protein</fullName>
    </recommendedName>
</protein>
<dbReference type="AlphaFoldDB" id="A0A1G8XPQ7"/>
<name>A0A1G8XPQ7_9BACL</name>
<dbReference type="EMBL" id="FNDX01000027">
    <property type="protein sequence ID" value="SDJ92154.1"/>
    <property type="molecule type" value="Genomic_DNA"/>
</dbReference>
<gene>
    <name evidence="1" type="ORF">SAMN05216192_1275</name>
</gene>
<organism evidence="1 2">
    <name type="scientific">Paenibacillus typhae</name>
    <dbReference type="NCBI Taxonomy" id="1174501"/>
    <lineage>
        <taxon>Bacteria</taxon>
        <taxon>Bacillati</taxon>
        <taxon>Bacillota</taxon>
        <taxon>Bacilli</taxon>
        <taxon>Bacillales</taxon>
        <taxon>Paenibacillaceae</taxon>
        <taxon>Paenibacillus</taxon>
    </lineage>
</organism>